<dbReference type="KEGG" id="ngr:NAEGRDRAFT_51924"/>
<organism evidence="4">
    <name type="scientific">Naegleria gruberi</name>
    <name type="common">Amoeba</name>
    <dbReference type="NCBI Taxonomy" id="5762"/>
    <lineage>
        <taxon>Eukaryota</taxon>
        <taxon>Discoba</taxon>
        <taxon>Heterolobosea</taxon>
        <taxon>Tetramitia</taxon>
        <taxon>Eutetramitia</taxon>
        <taxon>Vahlkampfiidae</taxon>
        <taxon>Naegleria</taxon>
    </lineage>
</organism>
<dbReference type="RefSeq" id="XP_002672949.1">
    <property type="nucleotide sequence ID" value="XM_002672903.1"/>
</dbReference>
<protein>
    <submittedName>
        <fullName evidence="3">Predicted protein</fullName>
    </submittedName>
</protein>
<dbReference type="EMBL" id="GG738894">
    <property type="protein sequence ID" value="EFC40205.1"/>
    <property type="molecule type" value="Genomic_DNA"/>
</dbReference>
<name>D2VSJ9_NAEGR</name>
<evidence type="ECO:0000259" key="2">
    <source>
        <dbReference type="Pfam" id="PF14771"/>
    </source>
</evidence>
<evidence type="ECO:0000313" key="3">
    <source>
        <dbReference type="EMBL" id="EFC40205.1"/>
    </source>
</evidence>
<dbReference type="GeneID" id="8854581"/>
<dbReference type="AlphaFoldDB" id="D2VSJ9"/>
<reference evidence="3 4" key="1">
    <citation type="journal article" date="2010" name="Cell">
        <title>The genome of Naegleria gruberi illuminates early eukaryotic versatility.</title>
        <authorList>
            <person name="Fritz-Laylin L.K."/>
            <person name="Prochnik S.E."/>
            <person name="Ginger M.L."/>
            <person name="Dacks J.B."/>
            <person name="Carpenter M.L."/>
            <person name="Field M.C."/>
            <person name="Kuo A."/>
            <person name="Paredez A."/>
            <person name="Chapman J."/>
            <person name="Pham J."/>
            <person name="Shu S."/>
            <person name="Neupane R."/>
            <person name="Cipriano M."/>
            <person name="Mancuso J."/>
            <person name="Tu H."/>
            <person name="Salamov A."/>
            <person name="Lindquist E."/>
            <person name="Shapiro H."/>
            <person name="Lucas S."/>
            <person name="Grigoriev I.V."/>
            <person name="Cande W.Z."/>
            <person name="Fulton C."/>
            <person name="Rokhsar D.S."/>
            <person name="Dawson S.C."/>
        </authorList>
    </citation>
    <scope>NUCLEOTIDE SEQUENCE [LARGE SCALE GENOMIC DNA]</scope>
    <source>
        <strain evidence="3 4">NEG-M</strain>
    </source>
</reference>
<dbReference type="InParanoid" id="D2VSJ9"/>
<evidence type="ECO:0000313" key="4">
    <source>
        <dbReference type="Proteomes" id="UP000006671"/>
    </source>
</evidence>
<dbReference type="OrthoDB" id="10257014at2759"/>
<evidence type="ECO:0000256" key="1">
    <source>
        <dbReference type="SAM" id="MobiDB-lite"/>
    </source>
</evidence>
<dbReference type="Pfam" id="PF14771">
    <property type="entry name" value="DUF4476"/>
    <property type="match status" value="1"/>
</dbReference>
<dbReference type="InterPro" id="IPR028011">
    <property type="entry name" value="DUF4476"/>
</dbReference>
<proteinExistence type="predicted"/>
<feature type="region of interest" description="Disordered" evidence="1">
    <location>
        <begin position="240"/>
        <end position="289"/>
    </location>
</feature>
<accession>D2VSJ9</accession>
<feature type="compositionally biased region" description="Pro residues" evidence="1">
    <location>
        <begin position="240"/>
        <end position="252"/>
    </location>
</feature>
<keyword evidence="4" id="KW-1185">Reference proteome</keyword>
<feature type="domain" description="DUF4476" evidence="2">
    <location>
        <begin position="330"/>
        <end position="423"/>
    </location>
</feature>
<dbReference type="VEuPathDB" id="AmoebaDB:NAEGRDRAFT_51924"/>
<sequence>MGNVTPSIGGSWREGSGRIWQSTQNGNSFQWIQQGTNRMATGTLVSTKVSPTSVSDWAIHITFDGNVHWRLTSSPDGNTLYGMGDNFYRASSSANFSQPSVYNVNGLNHGMVASSVMNQQNVNTTYTENSGKSWTITSCPHAGYFTMRNQQDGRSAEFYVIKDISSNKHTMYIQFQGTQHPLRAETYDMNNIPLSNGDVFRCTMQSMQPTTVNTGYGVSIGNSGISVSFTTPSTIIPPTYNPPMNPNYPPQQPFSQPQPFTPPQPFGRPQPFGQPQPFSQPQPYGQPQVYMQTTPVTSSSLANTIITACQGKSFDSDKMKILVTYSTSQISPMGNSDLIRIISLFNFESDKVKAVQQLKKTNNIATMDCSSTCLLVRSFAHDNNKDTIIRDLCPFIWDRRQNCETLVSCLSFASSQNRLRDFILKN</sequence>
<feature type="compositionally biased region" description="Pro residues" evidence="1">
    <location>
        <begin position="259"/>
        <end position="280"/>
    </location>
</feature>
<gene>
    <name evidence="3" type="ORF">NAEGRDRAFT_51924</name>
</gene>
<dbReference type="Proteomes" id="UP000006671">
    <property type="component" value="Unassembled WGS sequence"/>
</dbReference>